<reference evidence="5 6" key="1">
    <citation type="submission" date="2018-09" db="EMBL/GenBank/DDBJ databases">
        <title>Characterization of the phylogenetic diversity of five novel species belonging to the genus Bifidobacterium.</title>
        <authorList>
            <person name="Lugli G.A."/>
            <person name="Duranti S."/>
            <person name="Milani C."/>
        </authorList>
    </citation>
    <scope>NUCLEOTIDE SEQUENCE [LARGE SCALE GENOMIC DNA]</scope>
    <source>
        <strain evidence="5 6">2020B</strain>
    </source>
</reference>
<proteinExistence type="inferred from homology"/>
<gene>
    <name evidence="5" type="ORF">D2E22_0244</name>
</gene>
<dbReference type="REBASE" id="385086">
    <property type="entry name" value="S.Bca2020BORF245P"/>
</dbReference>
<evidence type="ECO:0000313" key="5">
    <source>
        <dbReference type="EMBL" id="RSX49783.1"/>
    </source>
</evidence>
<keyword evidence="6" id="KW-1185">Reference proteome</keyword>
<keyword evidence="3" id="KW-0238">DNA-binding</keyword>
<protein>
    <submittedName>
        <fullName evidence="5">Restriction enzyme BgcI subunit beta</fullName>
    </submittedName>
</protein>
<dbReference type="GO" id="GO:0009307">
    <property type="term" value="P:DNA restriction-modification system"/>
    <property type="evidence" value="ECO:0007669"/>
    <property type="project" value="UniProtKB-KW"/>
</dbReference>
<evidence type="ECO:0000313" key="6">
    <source>
        <dbReference type="Proteomes" id="UP000288052"/>
    </source>
</evidence>
<dbReference type="Gene3D" id="3.90.220.20">
    <property type="entry name" value="DNA methylase specificity domains"/>
    <property type="match status" value="2"/>
</dbReference>
<dbReference type="EMBL" id="QXGI01000001">
    <property type="protein sequence ID" value="RSX49783.1"/>
    <property type="molecule type" value="Genomic_DNA"/>
</dbReference>
<dbReference type="GO" id="GO:0003677">
    <property type="term" value="F:DNA binding"/>
    <property type="evidence" value="ECO:0007669"/>
    <property type="project" value="UniProtKB-KW"/>
</dbReference>
<evidence type="ECO:0000256" key="1">
    <source>
        <dbReference type="ARBA" id="ARBA00010923"/>
    </source>
</evidence>
<evidence type="ECO:0000256" key="3">
    <source>
        <dbReference type="ARBA" id="ARBA00023125"/>
    </source>
</evidence>
<sequence length="369" mass="41895">MTTSRMINENMTVTPLGEKEWEPFNVFESGILSIKTTGSGVDGIRIKSGNDENVPYITRSDTNNGIARFVSETNYEYGFDEGGCIIVGLDTQTAFWQPGRFITGQNIHIITADWLNMESAMFLIPLLRSQMRAKFNWGGNGATLKRMRKLAIMLPVTGSGEPDYTYMADYVRQRRMTMLEKYRAYAEKRITALGDSATIPALEEKEWHAFAVNQVFLSIQRGKRLKNADHIPGCMPYVSSTALNNGVADWIDATEGTRVFEDCISLANSGSVGSAFYEPFAFVASDHITHLKRPDTNGYIYLFLTCALEKQKANFNFSREINDSRINKLRIMLPVNDANEPDYKYMEQYARNMMIHKLRQYLTFIESKA</sequence>
<dbReference type="InterPro" id="IPR044946">
    <property type="entry name" value="Restrct_endonuc_typeI_TRD_sf"/>
</dbReference>
<feature type="domain" description="Type I restriction modification DNA specificity" evidence="4">
    <location>
        <begin position="205"/>
        <end position="357"/>
    </location>
</feature>
<dbReference type="Pfam" id="PF01420">
    <property type="entry name" value="Methylase_S"/>
    <property type="match status" value="2"/>
</dbReference>
<dbReference type="AlphaFoldDB" id="A0A430FAD0"/>
<dbReference type="SUPFAM" id="SSF116734">
    <property type="entry name" value="DNA methylase specificity domain"/>
    <property type="match status" value="2"/>
</dbReference>
<keyword evidence="2" id="KW-0680">Restriction system</keyword>
<organism evidence="5 6">
    <name type="scientific">Bifidobacterium castoris</name>
    <dbReference type="NCBI Taxonomy" id="2306972"/>
    <lineage>
        <taxon>Bacteria</taxon>
        <taxon>Bacillati</taxon>
        <taxon>Actinomycetota</taxon>
        <taxon>Actinomycetes</taxon>
        <taxon>Bifidobacteriales</taxon>
        <taxon>Bifidobacteriaceae</taxon>
        <taxon>Bifidobacterium</taxon>
    </lineage>
</organism>
<evidence type="ECO:0000256" key="2">
    <source>
        <dbReference type="ARBA" id="ARBA00022747"/>
    </source>
</evidence>
<dbReference type="OrthoDB" id="5109672at2"/>
<accession>A0A430FAD0</accession>
<comment type="similarity">
    <text evidence="1">Belongs to the type-I restriction system S methylase family.</text>
</comment>
<dbReference type="InterPro" id="IPR000055">
    <property type="entry name" value="Restrct_endonuc_typeI_TRD"/>
</dbReference>
<comment type="caution">
    <text evidence="5">The sequence shown here is derived from an EMBL/GenBank/DDBJ whole genome shotgun (WGS) entry which is preliminary data.</text>
</comment>
<name>A0A430FAD0_9BIFI</name>
<evidence type="ECO:0000259" key="4">
    <source>
        <dbReference type="Pfam" id="PF01420"/>
    </source>
</evidence>
<feature type="domain" description="Type I restriction modification DNA specificity" evidence="4">
    <location>
        <begin position="50"/>
        <end position="172"/>
    </location>
</feature>
<dbReference type="Proteomes" id="UP000288052">
    <property type="component" value="Unassembled WGS sequence"/>
</dbReference>